<name>A0A1N6G961_9SPHN</name>
<sequence length="263" mass="29578">MMKKDTATSKSDTGHNQNSRPLILRIGKKLRKKANLLASSQSLIPTTPLHQSDIFPWTSQLGEQWQGIAAEAAGILQNRSAVPPLKDISPDHARIAGDGNWKSFFLVGYGYRVEENCARAPKTAALIDQIPDLNSAFFSILEPGAVIPKHRGVTRGLVTCHLGLDIPVPKENCWMQVDDQRVHWKNGEWLVFDDSYSHEVKNETGQTRVILLIQVKRPMRLLGKVTLDLALWGIRRSPFVQDARQNLDKWEEAFRLAEDNRAA</sequence>
<evidence type="ECO:0000256" key="2">
    <source>
        <dbReference type="ARBA" id="ARBA00022964"/>
    </source>
</evidence>
<evidence type="ECO:0000256" key="1">
    <source>
        <dbReference type="ARBA" id="ARBA00007730"/>
    </source>
</evidence>
<comment type="similarity">
    <text evidence="1">Belongs to the aspartyl/asparaginyl beta-hydroxylase family.</text>
</comment>
<gene>
    <name evidence="6" type="ORF">SAMN02745824_2730</name>
</gene>
<protein>
    <submittedName>
        <fullName evidence="6">Beta-hydroxylase</fullName>
    </submittedName>
</protein>
<dbReference type="PANTHER" id="PTHR46332:SF5">
    <property type="entry name" value="ASPARTATE BETA-HYDROXYLASE DOMAIN CONTAINING 2"/>
    <property type="match status" value="1"/>
</dbReference>
<dbReference type="Pfam" id="PF05118">
    <property type="entry name" value="Asp_Arg_Hydrox"/>
    <property type="match status" value="1"/>
</dbReference>
<evidence type="ECO:0000256" key="3">
    <source>
        <dbReference type="ARBA" id="ARBA00023002"/>
    </source>
</evidence>
<evidence type="ECO:0000313" key="7">
    <source>
        <dbReference type="Proteomes" id="UP000185192"/>
    </source>
</evidence>
<proteinExistence type="inferred from homology"/>
<dbReference type="SUPFAM" id="SSF51197">
    <property type="entry name" value="Clavaminate synthase-like"/>
    <property type="match status" value="1"/>
</dbReference>
<dbReference type="EMBL" id="FSQW01000002">
    <property type="protein sequence ID" value="SIO04073.1"/>
    <property type="molecule type" value="Genomic_DNA"/>
</dbReference>
<evidence type="ECO:0000313" key="6">
    <source>
        <dbReference type="EMBL" id="SIO04073.1"/>
    </source>
</evidence>
<keyword evidence="7" id="KW-1185">Reference proteome</keyword>
<dbReference type="AlphaFoldDB" id="A0A1N6G961"/>
<evidence type="ECO:0000259" key="5">
    <source>
        <dbReference type="Pfam" id="PF05118"/>
    </source>
</evidence>
<feature type="compositionally biased region" description="Polar residues" evidence="4">
    <location>
        <begin position="8"/>
        <end position="20"/>
    </location>
</feature>
<feature type="region of interest" description="Disordered" evidence="4">
    <location>
        <begin position="1"/>
        <end position="20"/>
    </location>
</feature>
<dbReference type="STRING" id="1123272.SAMN02745824_2730"/>
<dbReference type="PANTHER" id="PTHR46332">
    <property type="entry name" value="ASPARTATE BETA-HYDROXYLASE DOMAIN-CONTAINING PROTEIN 2"/>
    <property type="match status" value="1"/>
</dbReference>
<dbReference type="InterPro" id="IPR027443">
    <property type="entry name" value="IPNS-like_sf"/>
</dbReference>
<keyword evidence="2" id="KW-0223">Dioxygenase</keyword>
<reference evidence="7" key="1">
    <citation type="submission" date="2016-11" db="EMBL/GenBank/DDBJ databases">
        <authorList>
            <person name="Varghese N."/>
            <person name="Submissions S."/>
        </authorList>
    </citation>
    <scope>NUCLEOTIDE SEQUENCE [LARGE SCALE GENOMIC DNA]</scope>
    <source>
        <strain evidence="7">DSM 22363</strain>
    </source>
</reference>
<dbReference type="RefSeq" id="WP_239447438.1">
    <property type="nucleotide sequence ID" value="NZ_FSQW01000002.1"/>
</dbReference>
<dbReference type="Proteomes" id="UP000185192">
    <property type="component" value="Unassembled WGS sequence"/>
</dbReference>
<dbReference type="InterPro" id="IPR051821">
    <property type="entry name" value="Asp/Asn_beta-hydroxylase"/>
</dbReference>
<organism evidence="6 7">
    <name type="scientific">Parasphingorhabdus marina DSM 22363</name>
    <dbReference type="NCBI Taxonomy" id="1123272"/>
    <lineage>
        <taxon>Bacteria</taxon>
        <taxon>Pseudomonadati</taxon>
        <taxon>Pseudomonadota</taxon>
        <taxon>Alphaproteobacteria</taxon>
        <taxon>Sphingomonadales</taxon>
        <taxon>Sphingomonadaceae</taxon>
        <taxon>Parasphingorhabdus</taxon>
    </lineage>
</organism>
<dbReference type="Gene3D" id="2.60.120.330">
    <property type="entry name" value="B-lactam Antibiotic, Isopenicillin N Synthase, Chain"/>
    <property type="match status" value="1"/>
</dbReference>
<dbReference type="InterPro" id="IPR007803">
    <property type="entry name" value="Asp/Arg/Pro-Hydrxlase"/>
</dbReference>
<feature type="domain" description="Aspartyl/asparaginy/proline hydroxylase" evidence="5">
    <location>
        <begin position="63"/>
        <end position="218"/>
    </location>
</feature>
<dbReference type="GO" id="GO:0051213">
    <property type="term" value="F:dioxygenase activity"/>
    <property type="evidence" value="ECO:0007669"/>
    <property type="project" value="UniProtKB-KW"/>
</dbReference>
<accession>A0A1N6G961</accession>
<keyword evidence="3" id="KW-0560">Oxidoreductase</keyword>
<evidence type="ECO:0000256" key="4">
    <source>
        <dbReference type="SAM" id="MobiDB-lite"/>
    </source>
</evidence>